<gene>
    <name evidence="2" type="ORF">NF677_19925</name>
</gene>
<dbReference type="EMBL" id="CP099599">
    <property type="protein sequence ID" value="UST83786.1"/>
    <property type="molecule type" value="Genomic_DNA"/>
</dbReference>
<evidence type="ECO:0000313" key="2">
    <source>
        <dbReference type="EMBL" id="UST83786.1"/>
    </source>
</evidence>
<keyword evidence="1" id="KW-0812">Transmembrane</keyword>
<organism evidence="2 3">
    <name type="scientific">Pseudomonas siliginis</name>
    <dbReference type="NCBI Taxonomy" id="2842346"/>
    <lineage>
        <taxon>Bacteria</taxon>
        <taxon>Pseudomonadati</taxon>
        <taxon>Pseudomonadota</taxon>
        <taxon>Gammaproteobacteria</taxon>
        <taxon>Pseudomonadales</taxon>
        <taxon>Pseudomonadaceae</taxon>
        <taxon>Pseudomonas</taxon>
    </lineage>
</organism>
<keyword evidence="1" id="KW-0472">Membrane</keyword>
<evidence type="ECO:0000256" key="1">
    <source>
        <dbReference type="SAM" id="Phobius"/>
    </source>
</evidence>
<name>A0ABY5CAX0_9PSED</name>
<sequence>MNAELVIALSAVLVSVISLIVGVRTLSTQRRHNKLSLRPIAHFSKGDYDDLIFISLKNNGVGPLIIDEFSVVNREGVFKRLIDSFGCLAVEVVWDGFADNIDGRVLAPGDEFVLVKVGFDSSQRDLRALIRSALATTVLLLAYRSIYNEMQPPITFRLEWFARH</sequence>
<reference evidence="2" key="1">
    <citation type="submission" date="2022-06" db="EMBL/GenBank/DDBJ databases">
        <title>Investigating genetic diversity within the most abundant and prevalent non-pathogenic leaf-associated bacterial species interacting with Arabidopsis thaliana in natural habitats.</title>
        <authorList>
            <person name="Ramirez-Sanchez D."/>
            <person name="Gibelin-Viala C."/>
            <person name="Mayjonade B."/>
            <person name="Duflos R."/>
            <person name="Belmonte E."/>
            <person name="Pailler V."/>
            <person name="Bartoli C."/>
            <person name="Carrere S."/>
            <person name="Vailleau F."/>
            <person name="Roux F."/>
        </authorList>
    </citation>
    <scope>NUCLEOTIDE SEQUENCE</scope>
    <source>
        <strain evidence="2">OTU6ESPEB1</strain>
    </source>
</reference>
<evidence type="ECO:0000313" key="3">
    <source>
        <dbReference type="Proteomes" id="UP001056851"/>
    </source>
</evidence>
<keyword evidence="1" id="KW-1133">Transmembrane helix</keyword>
<accession>A0ABY5CAX0</accession>
<proteinExistence type="predicted"/>
<keyword evidence="3" id="KW-1185">Reference proteome</keyword>
<feature type="transmembrane region" description="Helical" evidence="1">
    <location>
        <begin position="6"/>
        <end position="26"/>
    </location>
</feature>
<dbReference type="RefSeq" id="WP_147304411.1">
    <property type="nucleotide sequence ID" value="NZ_CP099599.1"/>
</dbReference>
<protein>
    <submittedName>
        <fullName evidence="2">Uncharacterized protein</fullName>
    </submittedName>
</protein>
<dbReference type="Proteomes" id="UP001056851">
    <property type="component" value="Chromosome"/>
</dbReference>